<keyword evidence="3 9" id="KW-0645">Protease</keyword>
<evidence type="ECO:0000256" key="9">
    <source>
        <dbReference type="PROSITE-ProRule" id="PRU01240"/>
    </source>
</evidence>
<keyword evidence="4" id="KW-0479">Metal-binding</keyword>
<feature type="domain" description="Fervidolysin-like N-terminal prodomain" evidence="14">
    <location>
        <begin position="30"/>
        <end position="88"/>
    </location>
</feature>
<dbReference type="GO" id="GO:0046872">
    <property type="term" value="F:metal ion binding"/>
    <property type="evidence" value="ECO:0007669"/>
    <property type="project" value="UniProtKB-KW"/>
</dbReference>
<organism evidence="15 16">
    <name type="scientific">Alkalisalibacterium limincola</name>
    <dbReference type="NCBI Taxonomy" id="2699169"/>
    <lineage>
        <taxon>Bacteria</taxon>
        <taxon>Pseudomonadati</taxon>
        <taxon>Pseudomonadota</taxon>
        <taxon>Gammaproteobacteria</taxon>
        <taxon>Lysobacterales</taxon>
        <taxon>Lysobacteraceae</taxon>
        <taxon>Alkalisalibacterium</taxon>
    </lineage>
</organism>
<protein>
    <submittedName>
        <fullName evidence="15">S8 family serine peptidase</fullName>
    </submittedName>
</protein>
<dbReference type="PROSITE" id="PS00136">
    <property type="entry name" value="SUBTILASE_ASP"/>
    <property type="match status" value="1"/>
</dbReference>
<dbReference type="GO" id="GO:0004252">
    <property type="term" value="F:serine-type endopeptidase activity"/>
    <property type="evidence" value="ECO:0007669"/>
    <property type="project" value="UniProtKB-UniRule"/>
</dbReference>
<dbReference type="OrthoDB" id="9790784at2"/>
<dbReference type="Pfam" id="PF22148">
    <property type="entry name" value="Fervidolysin_NPro-like"/>
    <property type="match status" value="1"/>
</dbReference>
<evidence type="ECO:0000256" key="8">
    <source>
        <dbReference type="PIRSR" id="PIRSR615500-1"/>
    </source>
</evidence>
<dbReference type="InterPro" id="IPR022398">
    <property type="entry name" value="Peptidase_S8_His-AS"/>
</dbReference>
<evidence type="ECO:0000256" key="3">
    <source>
        <dbReference type="ARBA" id="ARBA00022670"/>
    </source>
</evidence>
<dbReference type="Pfam" id="PF02225">
    <property type="entry name" value="PA"/>
    <property type="match status" value="1"/>
</dbReference>
<gene>
    <name evidence="15" type="ORF">FU658_05785</name>
</gene>
<comment type="similarity">
    <text evidence="1 9 10">Belongs to the peptidase S8 family.</text>
</comment>
<dbReference type="InterPro" id="IPR054399">
    <property type="entry name" value="Fervidolysin-like_N_prodom"/>
</dbReference>
<dbReference type="PROSITE" id="PS00137">
    <property type="entry name" value="SUBTILASE_HIS"/>
    <property type="match status" value="1"/>
</dbReference>
<dbReference type="PROSITE" id="PS00138">
    <property type="entry name" value="SUBTILASE_SER"/>
    <property type="match status" value="1"/>
</dbReference>
<evidence type="ECO:0000259" key="12">
    <source>
        <dbReference type="Pfam" id="PF00082"/>
    </source>
</evidence>
<name>A0A5C8KYQ5_9GAMM</name>
<dbReference type="Gene3D" id="3.40.50.200">
    <property type="entry name" value="Peptidase S8/S53 domain"/>
    <property type="match status" value="2"/>
</dbReference>
<dbReference type="InterPro" id="IPR023827">
    <property type="entry name" value="Peptidase_S8_Asp-AS"/>
</dbReference>
<keyword evidence="16" id="KW-1185">Reference proteome</keyword>
<dbReference type="InterPro" id="IPR034202">
    <property type="entry name" value="Subtilisin_Carlsberg-like"/>
</dbReference>
<feature type="domain" description="PA" evidence="13">
    <location>
        <begin position="343"/>
        <end position="406"/>
    </location>
</feature>
<feature type="active site" description="Charge relay system" evidence="8 9">
    <location>
        <position position="158"/>
    </location>
</feature>
<dbReference type="InterPro" id="IPR050131">
    <property type="entry name" value="Peptidase_S8_subtilisin-like"/>
</dbReference>
<reference evidence="15 16" key="1">
    <citation type="submission" date="2019-08" db="EMBL/GenBank/DDBJ databases">
        <authorList>
            <person name="Karlyshev A.V."/>
        </authorList>
    </citation>
    <scope>NUCLEOTIDE SEQUENCE [LARGE SCALE GENOMIC DNA]</scope>
    <source>
        <strain evidence="15 16">Alg18-2.2</strain>
    </source>
</reference>
<evidence type="ECO:0000256" key="11">
    <source>
        <dbReference type="SAM" id="SignalP"/>
    </source>
</evidence>
<dbReference type="Pfam" id="PF00082">
    <property type="entry name" value="Peptidase_S8"/>
    <property type="match status" value="2"/>
</dbReference>
<dbReference type="AlphaFoldDB" id="A0A5C8KYQ5"/>
<feature type="active site" description="Charge relay system" evidence="8 9">
    <location>
        <position position="128"/>
    </location>
</feature>
<evidence type="ECO:0000313" key="15">
    <source>
        <dbReference type="EMBL" id="TXK64405.1"/>
    </source>
</evidence>
<dbReference type="PANTHER" id="PTHR43806:SF11">
    <property type="entry name" value="CEREVISIN-RELATED"/>
    <property type="match status" value="1"/>
</dbReference>
<feature type="chain" id="PRO_5022828808" evidence="11">
    <location>
        <begin position="25"/>
        <end position="614"/>
    </location>
</feature>
<evidence type="ECO:0000259" key="13">
    <source>
        <dbReference type="Pfam" id="PF02225"/>
    </source>
</evidence>
<dbReference type="RefSeq" id="WP_147891217.1">
    <property type="nucleotide sequence ID" value="NZ_VRTS01000003.1"/>
</dbReference>
<evidence type="ECO:0000256" key="2">
    <source>
        <dbReference type="ARBA" id="ARBA00022512"/>
    </source>
</evidence>
<dbReference type="InterPro" id="IPR015500">
    <property type="entry name" value="Peptidase_S8_subtilisin-rel"/>
</dbReference>
<dbReference type="InterPro" id="IPR023828">
    <property type="entry name" value="Peptidase_S8_Ser-AS"/>
</dbReference>
<dbReference type="InterPro" id="IPR003137">
    <property type="entry name" value="PA_domain"/>
</dbReference>
<dbReference type="Proteomes" id="UP000321248">
    <property type="component" value="Unassembled WGS sequence"/>
</dbReference>
<dbReference type="SUPFAM" id="SSF54897">
    <property type="entry name" value="Protease propeptides/inhibitors"/>
    <property type="match status" value="1"/>
</dbReference>
<dbReference type="InterPro" id="IPR000209">
    <property type="entry name" value="Peptidase_S8/S53_dom"/>
</dbReference>
<dbReference type="SUPFAM" id="SSF52743">
    <property type="entry name" value="Subtilisin-like"/>
    <property type="match status" value="1"/>
</dbReference>
<evidence type="ECO:0000313" key="16">
    <source>
        <dbReference type="Proteomes" id="UP000321248"/>
    </source>
</evidence>
<keyword evidence="7 9" id="KW-0720">Serine protease</keyword>
<dbReference type="InterPro" id="IPR036852">
    <property type="entry name" value="Peptidase_S8/S53_dom_sf"/>
</dbReference>
<feature type="domain" description="Peptidase S8/S53" evidence="12">
    <location>
        <begin position="119"/>
        <end position="303"/>
    </location>
</feature>
<dbReference type="GO" id="GO:0005615">
    <property type="term" value="C:extracellular space"/>
    <property type="evidence" value="ECO:0007669"/>
    <property type="project" value="TreeGrafter"/>
</dbReference>
<evidence type="ECO:0000256" key="6">
    <source>
        <dbReference type="ARBA" id="ARBA00022801"/>
    </source>
</evidence>
<dbReference type="PROSITE" id="PS51892">
    <property type="entry name" value="SUBTILASE"/>
    <property type="match status" value="1"/>
</dbReference>
<evidence type="ECO:0000256" key="4">
    <source>
        <dbReference type="ARBA" id="ARBA00022723"/>
    </source>
</evidence>
<dbReference type="Gene3D" id="3.30.70.80">
    <property type="entry name" value="Peptidase S8 propeptide/proteinase inhibitor I9"/>
    <property type="match status" value="1"/>
</dbReference>
<dbReference type="InterPro" id="IPR037045">
    <property type="entry name" value="S8pro/Inhibitor_I9_sf"/>
</dbReference>
<evidence type="ECO:0000256" key="10">
    <source>
        <dbReference type="RuleBase" id="RU003355"/>
    </source>
</evidence>
<accession>A0A5C8KYQ5</accession>
<feature type="active site" description="Charge relay system" evidence="8 9">
    <location>
        <position position="437"/>
    </location>
</feature>
<dbReference type="EMBL" id="VRTS01000003">
    <property type="protein sequence ID" value="TXK64405.1"/>
    <property type="molecule type" value="Genomic_DNA"/>
</dbReference>
<keyword evidence="5 11" id="KW-0732">Signal</keyword>
<dbReference type="PRINTS" id="PR00723">
    <property type="entry name" value="SUBTILISIN"/>
</dbReference>
<feature type="signal peptide" evidence="11">
    <location>
        <begin position="1"/>
        <end position="24"/>
    </location>
</feature>
<evidence type="ECO:0000256" key="5">
    <source>
        <dbReference type="ARBA" id="ARBA00022729"/>
    </source>
</evidence>
<keyword evidence="2" id="KW-0964">Secreted</keyword>
<dbReference type="GO" id="GO:0006508">
    <property type="term" value="P:proteolysis"/>
    <property type="evidence" value="ECO:0007669"/>
    <property type="project" value="UniProtKB-KW"/>
</dbReference>
<sequence>MKQRTLVTALGLGLAMAFSAGATAGEGPDPDRVWVKFKPGSQAQVAQSLRGAGGRIHHQFDELGAFAVSVPQQALQGLRNNPNIEYIEADAPRYPMAQIRPYGIDMVQAPQAWASGATGGGVMVCVIDSGIHAAHEDFQGVNLVGGYPTGWNTDSCGHGSHVTGTIAAADNNVGVVGVATGEIDIYTVKVFNGSNCGWSYSSTLVDAANRCANAGAKVINMSLGGGSSSTTERNAFQNLYNAGVLSVAAAGNGGNTQMSYPASYDAVVSVAAIDQNKAHASFSQRNSQVELAAPGVGVLSTVPFESASATIGGTGYIVEGMDGTFQGTGSGTVVNGGRCLSSGSWSGRVVMCERGDISFADKAANVTAGGGTAAVIYNNEPGGFGGTLGAGGSSIPVVSMTREDGLDVVGSKLGTQGSVSTVVNNQGNGYAYYDGTSMASPHVAGVAAVVWSAVPTATVGQIREALAVTAEDLGASGRDTLYGWGLVRTKAAIDYLTGSGGDPDPTDPDPTDPDPTDVVAKVGNINLSHVSRGPNTNTTAAVTIVDQNGQGMSGASVTGCFSGSVSGCAVGSTNASGGVSFSTGNYRGTNLTFCVTDVTGPNTSFDDTNACRSR</sequence>
<keyword evidence="2" id="KW-0134">Cell wall</keyword>
<evidence type="ECO:0000259" key="14">
    <source>
        <dbReference type="Pfam" id="PF22148"/>
    </source>
</evidence>
<dbReference type="PANTHER" id="PTHR43806">
    <property type="entry name" value="PEPTIDASE S8"/>
    <property type="match status" value="1"/>
</dbReference>
<proteinExistence type="inferred from homology"/>
<feature type="domain" description="Peptidase S8/S53" evidence="12">
    <location>
        <begin position="418"/>
        <end position="485"/>
    </location>
</feature>
<evidence type="ECO:0000256" key="7">
    <source>
        <dbReference type="ARBA" id="ARBA00022825"/>
    </source>
</evidence>
<dbReference type="CDD" id="cd07477">
    <property type="entry name" value="Peptidases_S8_Subtilisin_subset"/>
    <property type="match status" value="1"/>
</dbReference>
<comment type="caution">
    <text evidence="15">The sequence shown here is derived from an EMBL/GenBank/DDBJ whole genome shotgun (WGS) entry which is preliminary data.</text>
</comment>
<keyword evidence="6 9" id="KW-0378">Hydrolase</keyword>
<evidence type="ECO:0000256" key="1">
    <source>
        <dbReference type="ARBA" id="ARBA00011073"/>
    </source>
</evidence>